<evidence type="ECO:0000313" key="3">
    <source>
        <dbReference type="Proteomes" id="UP001151234"/>
    </source>
</evidence>
<feature type="signal peptide" evidence="1">
    <location>
        <begin position="1"/>
        <end position="19"/>
    </location>
</feature>
<reference evidence="2" key="1">
    <citation type="submission" date="2022-11" db="EMBL/GenBank/DDBJ databases">
        <title>Draft genome sequence of Hoeflea poritis E7-10 and Hoeflea prorocentri PM5-8, separated from scleractinian coral Porites lutea and marine dinoflagellate.</title>
        <authorList>
            <person name="Zhang G."/>
            <person name="Wei Q."/>
            <person name="Cai L."/>
        </authorList>
    </citation>
    <scope>NUCLEOTIDE SEQUENCE</scope>
    <source>
        <strain evidence="2">PM5-8</strain>
    </source>
</reference>
<gene>
    <name evidence="2" type="ORF">OQ273_15095</name>
</gene>
<organism evidence="2 3">
    <name type="scientific">Hoeflea prorocentri</name>
    <dbReference type="NCBI Taxonomy" id="1922333"/>
    <lineage>
        <taxon>Bacteria</taxon>
        <taxon>Pseudomonadati</taxon>
        <taxon>Pseudomonadota</taxon>
        <taxon>Alphaproteobacteria</taxon>
        <taxon>Hyphomicrobiales</taxon>
        <taxon>Rhizobiaceae</taxon>
        <taxon>Hoeflea</taxon>
    </lineage>
</organism>
<dbReference type="EMBL" id="JAPJZI010000001">
    <property type="protein sequence ID" value="MDA5399907.1"/>
    <property type="molecule type" value="Genomic_DNA"/>
</dbReference>
<name>A0A9X3ZHR0_9HYPH</name>
<evidence type="ECO:0000313" key="2">
    <source>
        <dbReference type="EMBL" id="MDA5399907.1"/>
    </source>
</evidence>
<evidence type="ECO:0000256" key="1">
    <source>
        <dbReference type="SAM" id="SignalP"/>
    </source>
</evidence>
<keyword evidence="1" id="KW-0732">Signal</keyword>
<sequence>MKTAVLAALLAGFASPAFADLQVRFDEGAPKDRFTITNTGACALGAASLTIDLGGSPYGLIFDVTGKGAGVEVFQPFELVSGGEVLNTVPRVSDGDSAVTLDLTGLDAGASLAFTIDVDDTADALEITVSDSEIVGAGVVLETAAGSATASFEKNAIANIAWSGCSS</sequence>
<feature type="chain" id="PRO_5040721714" evidence="1">
    <location>
        <begin position="20"/>
        <end position="167"/>
    </location>
</feature>
<protein>
    <submittedName>
        <fullName evidence="2">Aggregation factor core</fullName>
    </submittedName>
</protein>
<dbReference type="Proteomes" id="UP001151234">
    <property type="component" value="Unassembled WGS sequence"/>
</dbReference>
<dbReference type="AlphaFoldDB" id="A0A9X3ZHR0"/>
<proteinExistence type="predicted"/>
<accession>A0A9X3ZHR0</accession>
<dbReference type="RefSeq" id="WP_267991321.1">
    <property type="nucleotide sequence ID" value="NZ_JAPJZI010000001.1"/>
</dbReference>
<comment type="caution">
    <text evidence="2">The sequence shown here is derived from an EMBL/GenBank/DDBJ whole genome shotgun (WGS) entry which is preliminary data.</text>
</comment>
<keyword evidence="3" id="KW-1185">Reference proteome</keyword>